<evidence type="ECO:0000313" key="2">
    <source>
        <dbReference type="EMBL" id="PEQ26051.1"/>
    </source>
</evidence>
<dbReference type="InterPro" id="IPR016181">
    <property type="entry name" value="Acyl_CoA_acyltransferase"/>
</dbReference>
<dbReference type="SUPFAM" id="SSF55729">
    <property type="entry name" value="Acyl-CoA N-acyltransferases (Nat)"/>
    <property type="match status" value="1"/>
</dbReference>
<dbReference type="Pfam" id="PF00583">
    <property type="entry name" value="Acetyltransf_1"/>
    <property type="match status" value="1"/>
</dbReference>
<dbReference type="GO" id="GO:0016747">
    <property type="term" value="F:acyltransferase activity, transferring groups other than amino-acyl groups"/>
    <property type="evidence" value="ECO:0007669"/>
    <property type="project" value="InterPro"/>
</dbReference>
<name>A0A855A9B7_9FIRM</name>
<protein>
    <submittedName>
        <fullName evidence="2">N-acetyltransferase</fullName>
    </submittedName>
</protein>
<reference evidence="2 3" key="1">
    <citation type="submission" date="2017-07" db="EMBL/GenBank/DDBJ databases">
        <title>Prevalence of linear plasmids in Cutibacterium (Propionibacterium) acnes isolates obtained from prostatic tissue.</title>
        <authorList>
            <person name="Davidsson S."/>
            <person name="Carlsson J."/>
            <person name="Molling P."/>
            <person name="Andren O."/>
            <person name="Andersson S.-O."/>
            <person name="Brzuszkiewicz E."/>
            <person name="Poehlein A."/>
            <person name="Al-Zeer M."/>
            <person name="Brinkmann V."/>
            <person name="Scavenius C."/>
            <person name="Nazipi S."/>
            <person name="Soderquist B."/>
            <person name="Bruggemann H."/>
        </authorList>
    </citation>
    <scope>NUCLEOTIDE SEQUENCE [LARGE SCALE GENOMIC DNA]</scope>
    <source>
        <strain evidence="2 3">DSM 753</strain>
    </source>
</reference>
<evidence type="ECO:0000259" key="1">
    <source>
        <dbReference type="PROSITE" id="PS51186"/>
    </source>
</evidence>
<evidence type="ECO:0000313" key="3">
    <source>
        <dbReference type="Proteomes" id="UP000220611"/>
    </source>
</evidence>
<dbReference type="EMBL" id="NOXF01000001">
    <property type="protein sequence ID" value="PEQ26051.1"/>
    <property type="molecule type" value="Genomic_DNA"/>
</dbReference>
<sequence>MVIRKETTKDHAEVYQLIKEAFETAEHTDGSEQDLVCALRKSDAFIADLSLVAEISGEIAGHILFTKARVGNAEVVALAPLSVKPVYQRQGVGTALIKEGHRIAKELGYQYSLVLGSELYYPRMGYRPASQLGVELPLGIPDQNFMIAKLRNDAKPIRSPVAYAKEFGL</sequence>
<proteinExistence type="predicted"/>
<dbReference type="Gene3D" id="3.40.630.30">
    <property type="match status" value="1"/>
</dbReference>
<accession>A0A855A9B7</accession>
<comment type="caution">
    <text evidence="2">The sequence shown here is derived from an EMBL/GenBank/DDBJ whole genome shotgun (WGS) entry which is preliminary data.</text>
</comment>
<dbReference type="OrthoDB" id="9797178at2"/>
<dbReference type="CDD" id="cd04301">
    <property type="entry name" value="NAT_SF"/>
    <property type="match status" value="1"/>
</dbReference>
<organism evidence="2 3">
    <name type="scientific">[Clostridium] leptum DSM 753</name>
    <dbReference type="NCBI Taxonomy" id="428125"/>
    <lineage>
        <taxon>Bacteria</taxon>
        <taxon>Bacillati</taxon>
        <taxon>Bacillota</taxon>
        <taxon>Clostridia</taxon>
        <taxon>Eubacteriales</taxon>
        <taxon>Oscillospiraceae</taxon>
        <taxon>Oscillospiraceae incertae sedis</taxon>
    </lineage>
</organism>
<dbReference type="InterPro" id="IPR000182">
    <property type="entry name" value="GNAT_dom"/>
</dbReference>
<feature type="domain" description="N-acetyltransferase" evidence="1">
    <location>
        <begin position="1"/>
        <end position="151"/>
    </location>
</feature>
<dbReference type="Proteomes" id="UP000220611">
    <property type="component" value="Unassembled WGS sequence"/>
</dbReference>
<keyword evidence="3" id="KW-1185">Reference proteome</keyword>
<gene>
    <name evidence="2" type="ORF">CH238_03420</name>
</gene>
<dbReference type="PROSITE" id="PS51186">
    <property type="entry name" value="GNAT"/>
    <property type="match status" value="1"/>
</dbReference>
<dbReference type="AlphaFoldDB" id="A0A855A9B7"/>
<keyword evidence="2" id="KW-0808">Transferase</keyword>